<keyword evidence="1" id="KW-0255">Endonuclease</keyword>
<dbReference type="GO" id="GO:0004519">
    <property type="term" value="F:endonuclease activity"/>
    <property type="evidence" value="ECO:0007669"/>
    <property type="project" value="UniProtKB-KW"/>
</dbReference>
<dbReference type="EC" id="3.1.21.-" evidence="1"/>
<dbReference type="Proteomes" id="UP001173801">
    <property type="component" value="Unassembled WGS sequence"/>
</dbReference>
<keyword evidence="2" id="KW-1185">Reference proteome</keyword>
<keyword evidence="1" id="KW-0540">Nuclease</keyword>
<name>A0ABT7HRC4_9BACT</name>
<evidence type="ECO:0000313" key="2">
    <source>
        <dbReference type="Proteomes" id="UP001173801"/>
    </source>
</evidence>
<keyword evidence="1" id="KW-0378">Hydrolase</keyword>
<dbReference type="RefSeq" id="WP_284938130.1">
    <property type="nucleotide sequence ID" value="NZ_JANURM010000013.1"/>
</dbReference>
<dbReference type="EMBL" id="JANURM010000013">
    <property type="protein sequence ID" value="MDL0089459.1"/>
    <property type="molecule type" value="Genomic_DNA"/>
</dbReference>
<dbReference type="InterPro" id="IPR019059">
    <property type="entry name" value="Restrct_endonuc_II_HaeIII"/>
</dbReference>
<organism evidence="1 2">
    <name type="scientific">Campylobacter gastrosuis</name>
    <dbReference type="NCBI Taxonomy" id="2974576"/>
    <lineage>
        <taxon>Bacteria</taxon>
        <taxon>Pseudomonadati</taxon>
        <taxon>Campylobacterota</taxon>
        <taxon>Epsilonproteobacteria</taxon>
        <taxon>Campylobacterales</taxon>
        <taxon>Campylobacteraceae</taxon>
        <taxon>Campylobacter</taxon>
    </lineage>
</organism>
<reference evidence="1" key="1">
    <citation type="submission" date="2022-08" db="EMBL/GenBank/DDBJ databases">
        <authorList>
            <person name="Wang H."/>
        </authorList>
    </citation>
    <scope>NUCLEOTIDE SEQUENCE</scope>
    <source>
        <strain evidence="1">PS10</strain>
    </source>
</reference>
<protein>
    <submittedName>
        <fullName evidence="1">HaeIII family restriction endonuclease</fullName>
        <ecNumber evidence="1">3.1.21.-</ecNumber>
    </submittedName>
</protein>
<accession>A0ABT7HRC4</accession>
<dbReference type="GO" id="GO:0016787">
    <property type="term" value="F:hydrolase activity"/>
    <property type="evidence" value="ECO:0007669"/>
    <property type="project" value="UniProtKB-KW"/>
</dbReference>
<dbReference type="Pfam" id="PF09556">
    <property type="entry name" value="RE_HaeIII"/>
    <property type="match status" value="1"/>
</dbReference>
<gene>
    <name evidence="1" type="ORF">NYG85_08825</name>
</gene>
<comment type="caution">
    <text evidence="1">The sequence shown here is derived from an EMBL/GenBank/DDBJ whole genome shotgun (WGS) entry which is preliminary data.</text>
</comment>
<evidence type="ECO:0000313" key="1">
    <source>
        <dbReference type="EMBL" id="MDL0089459.1"/>
    </source>
</evidence>
<proteinExistence type="predicted"/>
<sequence>MSAKSALNGKAYEFAYILALSKIKSVKIAKNNAYNVALNAFNTLLEPEKELFLASATAGISKILEYEPNLTEPILATMQDSKNGEFGDVRDIILQSDKHQIRLSIKHNPFAVKHSRLSKTLDFGKKWYDLPCSSEYFFQISPIFEMLNRLKDTKWSELKDKQNLVYLPILNAFKDEILSQNKSHNIASKMVEYMLGKFDFYKLIGNDKQKITQILVFNLRGNLGKNSLTILPISKLPNRIISLDFKQNSKNTLELYLDNGWSFKFRIHNASTMIEPSLKFDIGFLGVPATIVSFNTKF</sequence>
<reference evidence="1" key="2">
    <citation type="journal article" date="2023" name="Microorganisms">
        <title>Isolation and Genomic Characteristics of Cat-Borne Campylobacter felis sp. nov. and Sheep-Borne Campylobacter ovis sp. nov.</title>
        <authorList>
            <person name="Wang H."/>
            <person name="Li Y."/>
            <person name="Gu Y."/>
            <person name="Zhou G."/>
            <person name="Chen X."/>
            <person name="Zhang X."/>
            <person name="Shao Z."/>
            <person name="Zhang J."/>
            <person name="Zhang M."/>
        </authorList>
    </citation>
    <scope>NUCLEOTIDE SEQUENCE</scope>
    <source>
        <strain evidence="1">PS10</strain>
    </source>
</reference>